<dbReference type="PANTHER" id="PTHR23044">
    <property type="entry name" value="3'-5' EXONUCLEASE ERI1-RELATED"/>
    <property type="match status" value="1"/>
</dbReference>
<dbReference type="EMBL" id="JQHP01000006">
    <property type="protein sequence ID" value="KFX05527.1"/>
    <property type="molecule type" value="Genomic_DNA"/>
</dbReference>
<dbReference type="GO" id="GO:0003676">
    <property type="term" value="F:nucleic acid binding"/>
    <property type="evidence" value="ECO:0007669"/>
    <property type="project" value="InterPro"/>
</dbReference>
<dbReference type="CDD" id="cd06133">
    <property type="entry name" value="ERI-1_3'hExo_like"/>
    <property type="match status" value="1"/>
</dbReference>
<dbReference type="InterPro" id="IPR012337">
    <property type="entry name" value="RNaseH-like_sf"/>
</dbReference>
<dbReference type="PANTHER" id="PTHR23044:SF61">
    <property type="entry name" value="3'-5' EXORIBONUCLEASE 1-RELATED"/>
    <property type="match status" value="1"/>
</dbReference>
<reference evidence="7 8" key="1">
    <citation type="submission" date="2014-08" db="EMBL/GenBank/DDBJ databases">
        <title>Genome sequences of NCPPB Pectobacterium isolates.</title>
        <authorList>
            <person name="Glover R.H."/>
            <person name="Sapp M."/>
            <person name="Elphinstone J."/>
        </authorList>
    </citation>
    <scope>NUCLEOTIDE SEQUENCE [LARGE SCALE GENOMIC DNA]</scope>
    <source>
        <strain evidence="5 7">NCPPB 3701</strain>
        <strain evidence="6 8">NCPPB3702</strain>
    </source>
</reference>
<evidence type="ECO:0000313" key="7">
    <source>
        <dbReference type="Proteomes" id="UP000029257"/>
    </source>
</evidence>
<dbReference type="Proteomes" id="UP000029257">
    <property type="component" value="Unassembled WGS sequence"/>
</dbReference>
<proteinExistence type="predicted"/>
<feature type="domain" description="Exonuclease" evidence="4">
    <location>
        <begin position="21"/>
        <end position="214"/>
    </location>
</feature>
<organism evidence="5 7">
    <name type="scientific">Pectobacterium wasabiae</name>
    <dbReference type="NCBI Taxonomy" id="55208"/>
    <lineage>
        <taxon>Bacteria</taxon>
        <taxon>Pseudomonadati</taxon>
        <taxon>Pseudomonadota</taxon>
        <taxon>Gammaproteobacteria</taxon>
        <taxon>Enterobacterales</taxon>
        <taxon>Pectobacteriaceae</taxon>
        <taxon>Pectobacterium</taxon>
    </lineage>
</organism>
<sequence length="214" mass="24253">MNFKKRQAVEIFRDQLSGSRYLICLDVEATCDDYPKSMSVADRAGHSLLVTPEEMEIIEIGIVALDLRQHYQVVTNFSQFVQPIIHPDLTPFCKALTGIKQNDVDSAQPFSKVSQIVDTLLQPFLIEGVVWCSWGTYDADQIKRDCVRLGVKSSLNDLKHLPVDLFYSNVFDTPAPDLKKAVESLEITWEGQYHRALDDSRHVALLVTKLLETL</sequence>
<dbReference type="SMART" id="SM00479">
    <property type="entry name" value="EXOIII"/>
    <property type="match status" value="1"/>
</dbReference>
<dbReference type="AlphaFoldDB" id="A0AAW3EFI5"/>
<dbReference type="GO" id="GO:0000175">
    <property type="term" value="F:3'-5'-RNA exonuclease activity"/>
    <property type="evidence" value="ECO:0007669"/>
    <property type="project" value="InterPro"/>
</dbReference>
<accession>A0AAW3EFI5</accession>
<dbReference type="RefSeq" id="WP_005967063.1">
    <property type="nucleotide sequence ID" value="NZ_JQHP01000006.1"/>
</dbReference>
<evidence type="ECO:0000256" key="3">
    <source>
        <dbReference type="ARBA" id="ARBA00022839"/>
    </source>
</evidence>
<dbReference type="Proteomes" id="UP000029436">
    <property type="component" value="Unassembled WGS sequence"/>
</dbReference>
<keyword evidence="3" id="KW-0269">Exonuclease</keyword>
<dbReference type="GO" id="GO:0006259">
    <property type="term" value="P:DNA metabolic process"/>
    <property type="evidence" value="ECO:0007669"/>
    <property type="project" value="UniProtKB-ARBA"/>
</dbReference>
<keyword evidence="8" id="KW-1185">Reference proteome</keyword>
<dbReference type="Gene3D" id="3.30.420.10">
    <property type="entry name" value="Ribonuclease H-like superfamily/Ribonuclease H"/>
    <property type="match status" value="1"/>
</dbReference>
<keyword evidence="1" id="KW-0540">Nuclease</keyword>
<evidence type="ECO:0000256" key="1">
    <source>
        <dbReference type="ARBA" id="ARBA00022722"/>
    </source>
</evidence>
<protein>
    <recommendedName>
        <fullName evidence="4">Exonuclease domain-containing protein</fullName>
    </recommendedName>
</protein>
<evidence type="ECO:0000313" key="6">
    <source>
        <dbReference type="EMBL" id="KGA30381.1"/>
    </source>
</evidence>
<dbReference type="InterPro" id="IPR051274">
    <property type="entry name" value="3-5_Exoribonuclease"/>
</dbReference>
<dbReference type="InterPro" id="IPR013520">
    <property type="entry name" value="Ribonucl_H"/>
</dbReference>
<name>A0AAW3EFI5_9GAMM</name>
<gene>
    <name evidence="5" type="ORF">JV38_12595</name>
    <name evidence="6" type="ORF">KU73_00220</name>
</gene>
<evidence type="ECO:0000313" key="5">
    <source>
        <dbReference type="EMBL" id="KFX05527.1"/>
    </source>
</evidence>
<dbReference type="Pfam" id="PF00929">
    <property type="entry name" value="RNase_T"/>
    <property type="match status" value="1"/>
</dbReference>
<evidence type="ECO:0000259" key="4">
    <source>
        <dbReference type="SMART" id="SM00479"/>
    </source>
</evidence>
<evidence type="ECO:0000256" key="2">
    <source>
        <dbReference type="ARBA" id="ARBA00022801"/>
    </source>
</evidence>
<dbReference type="EMBL" id="JQOH01000001">
    <property type="protein sequence ID" value="KGA30381.1"/>
    <property type="molecule type" value="Genomic_DNA"/>
</dbReference>
<keyword evidence="2" id="KW-0378">Hydrolase</keyword>
<dbReference type="InterPro" id="IPR047201">
    <property type="entry name" value="ERI-1_3'hExo-like"/>
</dbReference>
<evidence type="ECO:0000313" key="8">
    <source>
        <dbReference type="Proteomes" id="UP000029436"/>
    </source>
</evidence>
<comment type="caution">
    <text evidence="5">The sequence shown here is derived from an EMBL/GenBank/DDBJ whole genome shotgun (WGS) entry which is preliminary data.</text>
</comment>
<dbReference type="InterPro" id="IPR036397">
    <property type="entry name" value="RNaseH_sf"/>
</dbReference>
<dbReference type="SUPFAM" id="SSF53098">
    <property type="entry name" value="Ribonuclease H-like"/>
    <property type="match status" value="1"/>
</dbReference>